<dbReference type="PANTHER" id="PTHR31126:SF1">
    <property type="entry name" value="TYROSINE SPECIFIC PROTEIN PHOSPHATASES DOMAIN-CONTAINING PROTEIN"/>
    <property type="match status" value="1"/>
</dbReference>
<dbReference type="InterPro" id="IPR016130">
    <property type="entry name" value="Tyr_Pase_AS"/>
</dbReference>
<dbReference type="InterPro" id="IPR026893">
    <property type="entry name" value="Tyr/Ser_Pase_IphP-type"/>
</dbReference>
<keyword evidence="4" id="KW-1185">Reference proteome</keyword>
<dbReference type="PANTHER" id="PTHR31126">
    <property type="entry name" value="TYROSINE-PROTEIN PHOSPHATASE"/>
    <property type="match status" value="1"/>
</dbReference>
<name>A0A8J3LL33_9ACTN</name>
<dbReference type="InterPro" id="IPR000387">
    <property type="entry name" value="Tyr_Pase_dom"/>
</dbReference>
<gene>
    <name evidence="3" type="ORF">Pfl04_17530</name>
</gene>
<protein>
    <submittedName>
        <fullName evidence="3">Protein-tyrosine-phosphatase</fullName>
    </submittedName>
</protein>
<dbReference type="GO" id="GO:0004721">
    <property type="term" value="F:phosphoprotein phosphatase activity"/>
    <property type="evidence" value="ECO:0007669"/>
    <property type="project" value="InterPro"/>
</dbReference>
<accession>A0A8J3LL33</accession>
<evidence type="ECO:0000313" key="4">
    <source>
        <dbReference type="Proteomes" id="UP000653674"/>
    </source>
</evidence>
<dbReference type="Proteomes" id="UP000653674">
    <property type="component" value="Unassembled WGS sequence"/>
</dbReference>
<sequence>MLERGLGLVGAPNTRDLGGIVTVDGRRLRSGVLMRASALGRLTDGDVAVLAERKLAHVVDLRDTSEIETAPPDRLPTDPAPRVRHIPVFDPEHPVFTYVSAVLMGHDVAATPVAGVDGSPGAMVELYRWMVGDEGATAGFAVAIRAVADAAGEPLLFHCSAGKDRTGWLAAVLLSIVGVDRDTITADYLATNGYSRATHVAIMDAMRAKGRLVQPEVLLPLFEVRPEYLAAAYGEVEQRYGGMERYVRDALGVDADTADALRDLLLDRP</sequence>
<evidence type="ECO:0000259" key="2">
    <source>
        <dbReference type="PROSITE" id="PS50056"/>
    </source>
</evidence>
<dbReference type="PROSITE" id="PS50056">
    <property type="entry name" value="TYR_PHOSPHATASE_2"/>
    <property type="match status" value="1"/>
</dbReference>
<evidence type="ECO:0000256" key="1">
    <source>
        <dbReference type="ARBA" id="ARBA00009580"/>
    </source>
</evidence>
<dbReference type="PROSITE" id="PS00383">
    <property type="entry name" value="TYR_PHOSPHATASE_1"/>
    <property type="match status" value="1"/>
</dbReference>
<evidence type="ECO:0000313" key="3">
    <source>
        <dbReference type="EMBL" id="GIG73349.1"/>
    </source>
</evidence>
<dbReference type="InterPro" id="IPR029021">
    <property type="entry name" value="Prot-tyrosine_phosphatase-like"/>
</dbReference>
<dbReference type="EMBL" id="BONU01000008">
    <property type="protein sequence ID" value="GIG73349.1"/>
    <property type="molecule type" value="Genomic_DNA"/>
</dbReference>
<feature type="domain" description="Tyrosine specific protein phosphatases" evidence="2">
    <location>
        <begin position="138"/>
        <end position="174"/>
    </location>
</feature>
<dbReference type="AlphaFoldDB" id="A0A8J3LL33"/>
<comment type="similarity">
    <text evidence="1">Belongs to the protein-tyrosine phosphatase family.</text>
</comment>
<reference evidence="3" key="1">
    <citation type="submission" date="2021-01" db="EMBL/GenBank/DDBJ databases">
        <title>Whole genome shotgun sequence of Planosporangium flavigriseum NBRC 105377.</title>
        <authorList>
            <person name="Komaki H."/>
            <person name="Tamura T."/>
        </authorList>
    </citation>
    <scope>NUCLEOTIDE SEQUENCE</scope>
    <source>
        <strain evidence="3">NBRC 105377</strain>
    </source>
</reference>
<dbReference type="Gene3D" id="3.90.190.10">
    <property type="entry name" value="Protein tyrosine phosphatase superfamily"/>
    <property type="match status" value="1"/>
</dbReference>
<organism evidence="3 4">
    <name type="scientific">Planosporangium flavigriseum</name>
    <dbReference type="NCBI Taxonomy" id="373681"/>
    <lineage>
        <taxon>Bacteria</taxon>
        <taxon>Bacillati</taxon>
        <taxon>Actinomycetota</taxon>
        <taxon>Actinomycetes</taxon>
        <taxon>Micromonosporales</taxon>
        <taxon>Micromonosporaceae</taxon>
        <taxon>Planosporangium</taxon>
    </lineage>
</organism>
<dbReference type="RefSeq" id="WP_168076669.1">
    <property type="nucleotide sequence ID" value="NZ_BAAAQJ010000002.1"/>
</dbReference>
<proteinExistence type="inferred from homology"/>
<dbReference type="SUPFAM" id="SSF52799">
    <property type="entry name" value="(Phosphotyrosine protein) phosphatases II"/>
    <property type="match status" value="1"/>
</dbReference>
<dbReference type="Pfam" id="PF13350">
    <property type="entry name" value="Y_phosphatase3"/>
    <property type="match status" value="1"/>
</dbReference>
<comment type="caution">
    <text evidence="3">The sequence shown here is derived from an EMBL/GenBank/DDBJ whole genome shotgun (WGS) entry which is preliminary data.</text>
</comment>